<proteinExistence type="predicted"/>
<gene>
    <name evidence="1" type="ORF">K469DRAFT_602077</name>
</gene>
<evidence type="ECO:0000313" key="2">
    <source>
        <dbReference type="Proteomes" id="UP000800200"/>
    </source>
</evidence>
<dbReference type="OrthoDB" id="3755005at2759"/>
<accession>A0A6A6DE32</accession>
<evidence type="ECO:0000313" key="1">
    <source>
        <dbReference type="EMBL" id="KAF2177744.1"/>
    </source>
</evidence>
<dbReference type="AlphaFoldDB" id="A0A6A6DE32"/>
<feature type="non-terminal residue" evidence="1">
    <location>
        <position position="1"/>
    </location>
</feature>
<protein>
    <submittedName>
        <fullName evidence="1">Uncharacterized protein</fullName>
    </submittedName>
</protein>
<sequence length="114" mass="13723">LLKKRGWTLYTLRFFSFNRNEKLREAYRHYVTNDIVFLNESLFNKKTGWRHHAYAPISNEARYTQDIQRGKTWAILPTYTINGYLPYTAIEQGYFSCKDFLGWIQNSLIPYLQQ</sequence>
<name>A0A6A6DE32_9PEZI</name>
<dbReference type="Proteomes" id="UP000800200">
    <property type="component" value="Unassembled WGS sequence"/>
</dbReference>
<reference evidence="1" key="1">
    <citation type="journal article" date="2020" name="Stud. Mycol.">
        <title>101 Dothideomycetes genomes: a test case for predicting lifestyles and emergence of pathogens.</title>
        <authorList>
            <person name="Haridas S."/>
            <person name="Albert R."/>
            <person name="Binder M."/>
            <person name="Bloem J."/>
            <person name="Labutti K."/>
            <person name="Salamov A."/>
            <person name="Andreopoulos B."/>
            <person name="Baker S."/>
            <person name="Barry K."/>
            <person name="Bills G."/>
            <person name="Bluhm B."/>
            <person name="Cannon C."/>
            <person name="Castanera R."/>
            <person name="Culley D."/>
            <person name="Daum C."/>
            <person name="Ezra D."/>
            <person name="Gonzalez J."/>
            <person name="Henrissat B."/>
            <person name="Kuo A."/>
            <person name="Liang C."/>
            <person name="Lipzen A."/>
            <person name="Lutzoni F."/>
            <person name="Magnuson J."/>
            <person name="Mondo S."/>
            <person name="Nolan M."/>
            <person name="Ohm R."/>
            <person name="Pangilinan J."/>
            <person name="Park H.-J."/>
            <person name="Ramirez L."/>
            <person name="Alfaro M."/>
            <person name="Sun H."/>
            <person name="Tritt A."/>
            <person name="Yoshinaga Y."/>
            <person name="Zwiers L.-H."/>
            <person name="Turgeon B."/>
            <person name="Goodwin S."/>
            <person name="Spatafora J."/>
            <person name="Crous P."/>
            <person name="Grigoriev I."/>
        </authorList>
    </citation>
    <scope>NUCLEOTIDE SEQUENCE</scope>
    <source>
        <strain evidence="1">CBS 207.26</strain>
    </source>
</reference>
<organism evidence="1 2">
    <name type="scientific">Zopfia rhizophila CBS 207.26</name>
    <dbReference type="NCBI Taxonomy" id="1314779"/>
    <lineage>
        <taxon>Eukaryota</taxon>
        <taxon>Fungi</taxon>
        <taxon>Dikarya</taxon>
        <taxon>Ascomycota</taxon>
        <taxon>Pezizomycotina</taxon>
        <taxon>Dothideomycetes</taxon>
        <taxon>Dothideomycetes incertae sedis</taxon>
        <taxon>Zopfiaceae</taxon>
        <taxon>Zopfia</taxon>
    </lineage>
</organism>
<dbReference type="EMBL" id="ML994684">
    <property type="protein sequence ID" value="KAF2177744.1"/>
    <property type="molecule type" value="Genomic_DNA"/>
</dbReference>
<keyword evidence="2" id="KW-1185">Reference proteome</keyword>